<gene>
    <name evidence="1" type="ORF">GCM10017161_18630</name>
</gene>
<evidence type="ECO:0000313" key="2">
    <source>
        <dbReference type="Proteomes" id="UP000623842"/>
    </source>
</evidence>
<keyword evidence="2" id="KW-1185">Reference proteome</keyword>
<reference evidence="1" key="2">
    <citation type="submission" date="2020-09" db="EMBL/GenBank/DDBJ databases">
        <authorList>
            <person name="Sun Q."/>
            <person name="Kim S."/>
        </authorList>
    </citation>
    <scope>NUCLEOTIDE SEQUENCE</scope>
    <source>
        <strain evidence="1">KCTC 42731</strain>
    </source>
</reference>
<proteinExistence type="predicted"/>
<dbReference type="AlphaFoldDB" id="A0A919EK99"/>
<dbReference type="RefSeq" id="WP_189769665.1">
    <property type="nucleotide sequence ID" value="NZ_BNCK01000004.1"/>
</dbReference>
<protein>
    <submittedName>
        <fullName evidence="1">Uncharacterized protein</fullName>
    </submittedName>
</protein>
<sequence length="102" mass="11446">MKLTIISLITLFLLGCAAAGVPYTNDPMTKLNYAYQLMGTQGRGLAAEKLGLEALSDFEKSKNVYGVAEAHTFLGLFYKNKSYREHKDFYIKHNEYDPTASK</sequence>
<dbReference type="EMBL" id="BNCK01000004">
    <property type="protein sequence ID" value="GHF91125.1"/>
    <property type="molecule type" value="Genomic_DNA"/>
</dbReference>
<dbReference type="Proteomes" id="UP000623842">
    <property type="component" value="Unassembled WGS sequence"/>
</dbReference>
<name>A0A919EK99_9GAMM</name>
<evidence type="ECO:0000313" key="1">
    <source>
        <dbReference type="EMBL" id="GHF91125.1"/>
    </source>
</evidence>
<dbReference type="PROSITE" id="PS51257">
    <property type="entry name" value="PROKAR_LIPOPROTEIN"/>
    <property type="match status" value="1"/>
</dbReference>
<accession>A0A919EK99</accession>
<organism evidence="1 2">
    <name type="scientific">Thalassotalea marina</name>
    <dbReference type="NCBI Taxonomy" id="1673741"/>
    <lineage>
        <taxon>Bacteria</taxon>
        <taxon>Pseudomonadati</taxon>
        <taxon>Pseudomonadota</taxon>
        <taxon>Gammaproteobacteria</taxon>
        <taxon>Alteromonadales</taxon>
        <taxon>Colwelliaceae</taxon>
        <taxon>Thalassotalea</taxon>
    </lineage>
</organism>
<reference evidence="1" key="1">
    <citation type="journal article" date="2014" name="Int. J. Syst. Evol. Microbiol.">
        <title>Complete genome sequence of Corynebacterium casei LMG S-19264T (=DSM 44701T), isolated from a smear-ripened cheese.</title>
        <authorList>
            <consortium name="US DOE Joint Genome Institute (JGI-PGF)"/>
            <person name="Walter F."/>
            <person name="Albersmeier A."/>
            <person name="Kalinowski J."/>
            <person name="Ruckert C."/>
        </authorList>
    </citation>
    <scope>NUCLEOTIDE SEQUENCE</scope>
    <source>
        <strain evidence="1">KCTC 42731</strain>
    </source>
</reference>
<comment type="caution">
    <text evidence="1">The sequence shown here is derived from an EMBL/GenBank/DDBJ whole genome shotgun (WGS) entry which is preliminary data.</text>
</comment>